<keyword evidence="4" id="KW-0808">Transferase</keyword>
<evidence type="ECO:0000256" key="4">
    <source>
        <dbReference type="ARBA" id="ARBA00022679"/>
    </source>
</evidence>
<evidence type="ECO:0000313" key="12">
    <source>
        <dbReference type="Proteomes" id="UP000004925"/>
    </source>
</evidence>
<feature type="domain" description="DNA polymerase III beta sliding clamp central" evidence="10">
    <location>
        <begin position="129"/>
        <end position="237"/>
    </location>
</feature>
<evidence type="ECO:0000259" key="10">
    <source>
        <dbReference type="Pfam" id="PF02767"/>
    </source>
</evidence>
<dbReference type="GO" id="GO:0003677">
    <property type="term" value="F:DNA binding"/>
    <property type="evidence" value="ECO:0007669"/>
    <property type="project" value="UniProtKB-KW"/>
</dbReference>
<evidence type="ECO:0000256" key="1">
    <source>
        <dbReference type="ARBA" id="ARBA00004496"/>
    </source>
</evidence>
<dbReference type="Proteomes" id="UP000004925">
    <property type="component" value="Unassembled WGS sequence"/>
</dbReference>
<evidence type="ECO:0000256" key="8">
    <source>
        <dbReference type="ARBA" id="ARBA00023125"/>
    </source>
</evidence>
<dbReference type="SMART" id="SM00480">
    <property type="entry name" value="POL3Bc"/>
    <property type="match status" value="1"/>
</dbReference>
<keyword evidence="5" id="KW-0548">Nucleotidyltransferase</keyword>
<reference evidence="11 12" key="1">
    <citation type="submission" date="2011-10" db="EMBL/GenBank/DDBJ databases">
        <title>The Genome Sequence of Fusobacterium sp. 4_1_13.</title>
        <authorList>
            <consortium name="The Broad Institute Genome Sequencing Platform"/>
            <person name="Earl A."/>
            <person name="Ward D."/>
            <person name="Feldgarden M."/>
            <person name="Gevers D."/>
            <person name="Strauss J."/>
            <person name="Ambrose C."/>
            <person name="Allen-Vercoe E."/>
            <person name="Young S.K."/>
            <person name="Zeng Q."/>
            <person name="Gargeya S."/>
            <person name="Fitzgerald M."/>
            <person name="Haas B."/>
            <person name="Abouelleil A."/>
            <person name="Alvarado L."/>
            <person name="Arachchi H.M."/>
            <person name="Berlin A."/>
            <person name="Brown A."/>
            <person name="Chapman S.B."/>
            <person name="Chen Z."/>
            <person name="Dunbar C."/>
            <person name="Freedman E."/>
            <person name="Gearin G."/>
            <person name="Goldberg J."/>
            <person name="Griggs A."/>
            <person name="Gujja S."/>
            <person name="Heiman D."/>
            <person name="Howarth C."/>
            <person name="Larson L."/>
            <person name="Lui A."/>
            <person name="MacDonald P.J."/>
            <person name="Montmayeur A."/>
            <person name="Murphy C."/>
            <person name="Neiman D."/>
            <person name="Pearson M."/>
            <person name="Priest M."/>
            <person name="Roberts A."/>
            <person name="Saif S."/>
            <person name="Shea T."/>
            <person name="Shenoy N."/>
            <person name="Sisk P."/>
            <person name="Stolte C."/>
            <person name="Sykes S."/>
            <person name="Wortman J."/>
            <person name="Nusbaum C."/>
            <person name="Birren B."/>
        </authorList>
    </citation>
    <scope>NUCLEOTIDE SEQUENCE [LARGE SCALE GENOMIC DNA]</scope>
    <source>
        <strain evidence="11 12">4_1_13</strain>
    </source>
</reference>
<dbReference type="GO" id="GO:0009360">
    <property type="term" value="C:DNA polymerase III complex"/>
    <property type="evidence" value="ECO:0007669"/>
    <property type="project" value="InterPro"/>
</dbReference>
<dbReference type="CDD" id="cd00140">
    <property type="entry name" value="beta_clamp"/>
    <property type="match status" value="1"/>
</dbReference>
<dbReference type="PANTHER" id="PTHR30478">
    <property type="entry name" value="DNA POLYMERASE III SUBUNIT BETA"/>
    <property type="match status" value="1"/>
</dbReference>
<dbReference type="GO" id="GO:0006271">
    <property type="term" value="P:DNA strand elongation involved in DNA replication"/>
    <property type="evidence" value="ECO:0007669"/>
    <property type="project" value="TreeGrafter"/>
</dbReference>
<evidence type="ECO:0000259" key="9">
    <source>
        <dbReference type="Pfam" id="PF00712"/>
    </source>
</evidence>
<dbReference type="AlphaFoldDB" id="A0A0M1VUB9"/>
<organism evidence="11 12">
    <name type="scientific">Fusobacterium vincentii 4_1_13</name>
    <dbReference type="NCBI Taxonomy" id="469606"/>
    <lineage>
        <taxon>Bacteria</taxon>
        <taxon>Fusobacteriati</taxon>
        <taxon>Fusobacteriota</taxon>
        <taxon>Fusobacteriia</taxon>
        <taxon>Fusobacteriales</taxon>
        <taxon>Fusobacteriaceae</taxon>
        <taxon>Fusobacterium</taxon>
    </lineage>
</organism>
<dbReference type="eggNOG" id="COG0592">
    <property type="taxonomic scope" value="Bacteria"/>
</dbReference>
<evidence type="ECO:0000256" key="2">
    <source>
        <dbReference type="ARBA" id="ARBA00010752"/>
    </source>
</evidence>
<gene>
    <name evidence="11" type="ORF">FSCG_00766</name>
</gene>
<dbReference type="SUPFAM" id="SSF55979">
    <property type="entry name" value="DNA clamp"/>
    <property type="match status" value="3"/>
</dbReference>
<dbReference type="InterPro" id="IPR022637">
    <property type="entry name" value="DNA_polIII_beta_cen"/>
</dbReference>
<name>A0A0M1VUB9_FUSVC</name>
<dbReference type="RefSeq" id="WP_008799569.1">
    <property type="nucleotide sequence ID" value="NZ_KQ235737.1"/>
</dbReference>
<comment type="subcellular location">
    <subcellularLocation>
        <location evidence="1">Cytoplasm</location>
    </subcellularLocation>
</comment>
<dbReference type="InterPro" id="IPR001001">
    <property type="entry name" value="DNA_polIII_beta"/>
</dbReference>
<keyword evidence="8" id="KW-0238">DNA-binding</keyword>
<evidence type="ECO:0000256" key="6">
    <source>
        <dbReference type="ARBA" id="ARBA00022705"/>
    </source>
</evidence>
<dbReference type="Gene3D" id="3.70.10.10">
    <property type="match status" value="1"/>
</dbReference>
<feature type="domain" description="DNA polymerase III beta sliding clamp N-terminal" evidence="9">
    <location>
        <begin position="1"/>
        <end position="113"/>
    </location>
</feature>
<dbReference type="Pfam" id="PF00712">
    <property type="entry name" value="DNA_pol3_beta"/>
    <property type="match status" value="1"/>
</dbReference>
<keyword evidence="7" id="KW-0239">DNA-directed DNA polymerase</keyword>
<evidence type="ECO:0000256" key="3">
    <source>
        <dbReference type="ARBA" id="ARBA00022490"/>
    </source>
</evidence>
<dbReference type="InterPro" id="IPR022634">
    <property type="entry name" value="DNA_polIII_beta_N"/>
</dbReference>
<evidence type="ECO:0000256" key="5">
    <source>
        <dbReference type="ARBA" id="ARBA00022695"/>
    </source>
</evidence>
<keyword evidence="6" id="KW-0235">DNA replication</keyword>
<dbReference type="PANTHER" id="PTHR30478:SF0">
    <property type="entry name" value="BETA SLIDING CLAMP"/>
    <property type="match status" value="1"/>
</dbReference>
<comment type="caution">
    <text evidence="11">The sequence shown here is derived from an EMBL/GenBank/DDBJ whole genome shotgun (WGS) entry which is preliminary data.</text>
</comment>
<sequence>MKFSINKQKTIEIIGEYINILKDNPVKPSLAGLFIQAKNNQIVFKGANTEIELIRYANCEIESEGQVLIKPALLLEYIKLVEEDNINFEKKDGYLIVNNAEFSILDDNTYPELTEIIPIVIATENTVKFTMSLEKVKFLTNSSASMDTLFNSIKMIFKDNILELVSTDSFRLIYMKKELNNTINKDILVPGDSIAVIYKILKDLDEEFSLAASDDKLIVTWKDAYFTCKLLSLNFPDFRPLINNTNHDKRFEFNRDELNLALKKVISVTKNSSDSKNVATFNFKGNQLVISGVSSNAKINQKVNMIKTGEDLKLGMNCKYIKEFIDNVDKNLIIEATNSSSMLRFMEEGNENYIYLIMPVNIRV</sequence>
<dbReference type="Gene3D" id="3.10.150.10">
    <property type="entry name" value="DNA Polymerase III, subunit A, domain 2"/>
    <property type="match status" value="1"/>
</dbReference>
<dbReference type="NCBIfam" id="TIGR00663">
    <property type="entry name" value="dnan"/>
    <property type="match status" value="1"/>
</dbReference>
<proteinExistence type="inferred from homology"/>
<keyword evidence="3" id="KW-0963">Cytoplasm</keyword>
<dbReference type="InterPro" id="IPR046938">
    <property type="entry name" value="DNA_clamp_sf"/>
</dbReference>
<evidence type="ECO:0000256" key="7">
    <source>
        <dbReference type="ARBA" id="ARBA00022932"/>
    </source>
</evidence>
<evidence type="ECO:0000313" key="11">
    <source>
        <dbReference type="EMBL" id="EEO40053.1"/>
    </source>
</evidence>
<dbReference type="EMBL" id="ACDE02000019">
    <property type="protein sequence ID" value="EEO40053.1"/>
    <property type="molecule type" value="Genomic_DNA"/>
</dbReference>
<dbReference type="GO" id="GO:0008408">
    <property type="term" value="F:3'-5' exonuclease activity"/>
    <property type="evidence" value="ECO:0007669"/>
    <property type="project" value="InterPro"/>
</dbReference>
<dbReference type="GO" id="GO:0003887">
    <property type="term" value="F:DNA-directed DNA polymerase activity"/>
    <property type="evidence" value="ECO:0007669"/>
    <property type="project" value="UniProtKB-KW"/>
</dbReference>
<dbReference type="HOGENOM" id="CLU_038149_5_0_0"/>
<dbReference type="GO" id="GO:0005737">
    <property type="term" value="C:cytoplasm"/>
    <property type="evidence" value="ECO:0007669"/>
    <property type="project" value="UniProtKB-SubCell"/>
</dbReference>
<protein>
    <submittedName>
        <fullName evidence="11">DNA polymerase III, beta subunit</fullName>
    </submittedName>
</protein>
<accession>A0A0M1VUB9</accession>
<comment type="similarity">
    <text evidence="2">Belongs to the beta sliding clamp family.</text>
</comment>
<dbReference type="Pfam" id="PF02767">
    <property type="entry name" value="DNA_pol3_beta_2"/>
    <property type="match status" value="1"/>
</dbReference>